<evidence type="ECO:0000256" key="4">
    <source>
        <dbReference type="RuleBase" id="RU000363"/>
    </source>
</evidence>
<reference evidence="6 7" key="1">
    <citation type="submission" date="2017-09" db="EMBL/GenBank/DDBJ databases">
        <title>WGS assembly of Aquilegia coerulea Goldsmith.</title>
        <authorList>
            <person name="Hodges S."/>
            <person name="Kramer E."/>
            <person name="Nordborg M."/>
            <person name="Tomkins J."/>
            <person name="Borevitz J."/>
            <person name="Derieg N."/>
            <person name="Yan J."/>
            <person name="Mihaltcheva S."/>
            <person name="Hayes R.D."/>
            <person name="Rokhsar D."/>
        </authorList>
    </citation>
    <scope>NUCLEOTIDE SEQUENCE [LARGE SCALE GENOMIC DNA]</scope>
    <source>
        <strain evidence="7">cv. Goldsmith</strain>
    </source>
</reference>
<feature type="transmembrane region" description="Helical" evidence="5">
    <location>
        <begin position="6"/>
        <end position="30"/>
    </location>
</feature>
<sequence length="337" mass="37310">MELIHLVMDIVLPPLLLIFVLMVLPPYVIYKLVITIIRMFTVEDLSGKVVLITGASSGIGEQMAYEYARKGARLALVARREKKLQEVVEKAREFGSPDAIVICADVSISNDCKRFVEETVNHFGRLDHLVNNAGINTAFYFEESEDISSSIPVMDINFWGSVYPTSFALPHLKSTKGKIVVIGSASAWLYGPCLSIYGASKAALENFYQTLRVELGSSVKITIASPGFIESEINQGKYLAADGTVQVDKEKIDIVVSQAIIGSFPVKSAMDCAKNIVNGVRRGDRYVIDPSWLRFVYVTKVLIPEVAEWFFRVLFVLKPKTTTVNAAVQTCNEVVEI</sequence>
<protein>
    <recommendedName>
        <fullName evidence="8">11-beta-hydroxysteroid dehydrogenase</fullName>
    </recommendedName>
</protein>
<dbReference type="EMBL" id="KZ305028">
    <property type="protein sequence ID" value="PIA51029.1"/>
    <property type="molecule type" value="Genomic_DNA"/>
</dbReference>
<evidence type="ECO:0000256" key="2">
    <source>
        <dbReference type="ARBA" id="ARBA00006484"/>
    </source>
</evidence>
<dbReference type="PRINTS" id="PR00080">
    <property type="entry name" value="SDRFAMILY"/>
</dbReference>
<dbReference type="InParanoid" id="A0A2G5E5J8"/>
<keyword evidence="7" id="KW-1185">Reference proteome</keyword>
<keyword evidence="5" id="KW-1133">Transmembrane helix</keyword>
<proteinExistence type="inferred from homology"/>
<dbReference type="SUPFAM" id="SSF51735">
    <property type="entry name" value="NAD(P)-binding Rossmann-fold domains"/>
    <property type="match status" value="1"/>
</dbReference>
<dbReference type="GO" id="GO:0016020">
    <property type="term" value="C:membrane"/>
    <property type="evidence" value="ECO:0007669"/>
    <property type="project" value="UniProtKB-SubCell"/>
</dbReference>
<dbReference type="GO" id="GO:0016491">
    <property type="term" value="F:oxidoreductase activity"/>
    <property type="evidence" value="ECO:0007669"/>
    <property type="project" value="UniProtKB-KW"/>
</dbReference>
<dbReference type="PRINTS" id="PR00081">
    <property type="entry name" value="GDHRDH"/>
</dbReference>
<dbReference type="OrthoDB" id="47007at2759"/>
<evidence type="ECO:0000313" key="7">
    <source>
        <dbReference type="Proteomes" id="UP000230069"/>
    </source>
</evidence>
<evidence type="ECO:0000256" key="1">
    <source>
        <dbReference type="ARBA" id="ARBA00004606"/>
    </source>
</evidence>
<dbReference type="AlphaFoldDB" id="A0A2G5E5J8"/>
<comment type="subcellular location">
    <subcellularLocation>
        <location evidence="1">Membrane</location>
        <topology evidence="1">Single-pass type II membrane protein</topology>
    </subcellularLocation>
</comment>
<dbReference type="Proteomes" id="UP000230069">
    <property type="component" value="Unassembled WGS sequence"/>
</dbReference>
<dbReference type="InterPro" id="IPR002347">
    <property type="entry name" value="SDR_fam"/>
</dbReference>
<evidence type="ECO:0000313" key="6">
    <source>
        <dbReference type="EMBL" id="PIA51029.1"/>
    </source>
</evidence>
<dbReference type="PANTHER" id="PTHR43391:SF89">
    <property type="entry name" value="11-BETA-HYDROXYSTEROID DEHYDROGENASE 1A-RELATED"/>
    <property type="match status" value="1"/>
</dbReference>
<dbReference type="PANTHER" id="PTHR43391">
    <property type="entry name" value="RETINOL DEHYDROGENASE-RELATED"/>
    <property type="match status" value="1"/>
</dbReference>
<gene>
    <name evidence="6" type="ORF">AQUCO_01100090v1</name>
</gene>
<evidence type="ECO:0000256" key="5">
    <source>
        <dbReference type="SAM" id="Phobius"/>
    </source>
</evidence>
<evidence type="ECO:0008006" key="8">
    <source>
        <dbReference type="Google" id="ProtNLM"/>
    </source>
</evidence>
<dbReference type="NCBIfam" id="NF004825">
    <property type="entry name" value="PRK06181.1"/>
    <property type="match status" value="1"/>
</dbReference>
<keyword evidence="5" id="KW-0812">Transmembrane</keyword>
<name>A0A2G5E5J8_AQUCA</name>
<dbReference type="InterPro" id="IPR036291">
    <property type="entry name" value="NAD(P)-bd_dom_sf"/>
</dbReference>
<dbReference type="Pfam" id="PF00106">
    <property type="entry name" value="adh_short"/>
    <property type="match status" value="1"/>
</dbReference>
<dbReference type="InterPro" id="IPR020904">
    <property type="entry name" value="Sc_DH/Rdtase_CS"/>
</dbReference>
<dbReference type="GO" id="GO:0005829">
    <property type="term" value="C:cytosol"/>
    <property type="evidence" value="ECO:0007669"/>
    <property type="project" value="TreeGrafter"/>
</dbReference>
<keyword evidence="5" id="KW-0472">Membrane</keyword>
<accession>A0A2G5E5J8</accession>
<dbReference type="Gene3D" id="3.40.50.720">
    <property type="entry name" value="NAD(P)-binding Rossmann-like Domain"/>
    <property type="match status" value="1"/>
</dbReference>
<dbReference type="STRING" id="218851.A0A2G5E5J8"/>
<keyword evidence="3" id="KW-0560">Oxidoreductase</keyword>
<organism evidence="6 7">
    <name type="scientific">Aquilegia coerulea</name>
    <name type="common">Rocky mountain columbine</name>
    <dbReference type="NCBI Taxonomy" id="218851"/>
    <lineage>
        <taxon>Eukaryota</taxon>
        <taxon>Viridiplantae</taxon>
        <taxon>Streptophyta</taxon>
        <taxon>Embryophyta</taxon>
        <taxon>Tracheophyta</taxon>
        <taxon>Spermatophyta</taxon>
        <taxon>Magnoliopsida</taxon>
        <taxon>Ranunculales</taxon>
        <taxon>Ranunculaceae</taxon>
        <taxon>Thalictroideae</taxon>
        <taxon>Aquilegia</taxon>
    </lineage>
</organism>
<dbReference type="PROSITE" id="PS00061">
    <property type="entry name" value="ADH_SHORT"/>
    <property type="match status" value="1"/>
</dbReference>
<evidence type="ECO:0000256" key="3">
    <source>
        <dbReference type="ARBA" id="ARBA00023002"/>
    </source>
</evidence>
<comment type="similarity">
    <text evidence="2 4">Belongs to the short-chain dehydrogenases/reductases (SDR) family.</text>
</comment>